<feature type="domain" description="Alpha fucosidase A-like C-terminal" evidence="2">
    <location>
        <begin position="757"/>
        <end position="850"/>
    </location>
</feature>
<dbReference type="PANTHER" id="PTHR31084:SF0">
    <property type="entry name" value="ALPHA-L-FUCOSIDASE 2"/>
    <property type="match status" value="1"/>
</dbReference>
<dbReference type="SUPFAM" id="SSF48208">
    <property type="entry name" value="Six-hairpin glycosidases"/>
    <property type="match status" value="1"/>
</dbReference>
<name>A0A6C0GHT6_9BACT</name>
<dbReference type="EMBL" id="CP048222">
    <property type="protein sequence ID" value="QHT67384.1"/>
    <property type="molecule type" value="Genomic_DNA"/>
</dbReference>
<keyword evidence="5" id="KW-1185">Reference proteome</keyword>
<proteinExistence type="predicted"/>
<dbReference type="InterPro" id="IPR013780">
    <property type="entry name" value="Glyco_hydro_b"/>
</dbReference>
<dbReference type="Pfam" id="PF14498">
    <property type="entry name" value="Glyco_hyd_65N_2"/>
    <property type="match status" value="1"/>
</dbReference>
<evidence type="ECO:0000259" key="1">
    <source>
        <dbReference type="Pfam" id="PF14498"/>
    </source>
</evidence>
<dbReference type="Pfam" id="PF21307">
    <property type="entry name" value="Glyco_hydro_95_C"/>
    <property type="match status" value="1"/>
</dbReference>
<evidence type="ECO:0000259" key="2">
    <source>
        <dbReference type="Pfam" id="PF21307"/>
    </source>
</evidence>
<dbReference type="InterPro" id="IPR008928">
    <property type="entry name" value="6-hairpin_glycosidase_sf"/>
</dbReference>
<dbReference type="Gene3D" id="2.60.40.1180">
    <property type="entry name" value="Golgi alpha-mannosidase II"/>
    <property type="match status" value="1"/>
</dbReference>
<dbReference type="InterPro" id="IPR027414">
    <property type="entry name" value="GH95_N_dom"/>
</dbReference>
<reference evidence="4 5" key="1">
    <citation type="submission" date="2020-01" db="EMBL/GenBank/DDBJ databases">
        <authorList>
            <person name="Kim M.K."/>
        </authorList>
    </citation>
    <scope>NUCLEOTIDE SEQUENCE [LARGE SCALE GENOMIC DNA]</scope>
    <source>
        <strain evidence="4 5">172606-1</strain>
    </source>
</reference>
<dbReference type="AlphaFoldDB" id="A0A6C0GHT6"/>
<dbReference type="InterPro" id="IPR016518">
    <property type="entry name" value="Alpha-L-fucosidase"/>
</dbReference>
<dbReference type="Gene3D" id="2.70.98.50">
    <property type="entry name" value="putative glycoside hydrolase family protein from bacillus halodurans"/>
    <property type="match status" value="1"/>
</dbReference>
<sequence>MHFIYITVLRNYRHIFFALLVIQAFFSQAFSQQKPMLLWFDTPAFQPKEFSYKAEEFTNPFRFEEKGWFEAIPVGNGRLGAMVFGGVFGERIQLNESSLWDGYPRDATNPLSAKSLPRIQQLMFAGKIDEAEQLAEKTMLGIPLRINPYQSLGDLFIEQIQDKADTVYTNYRRWLSLDSAVAVTQFQHRGINYRREVFASNPDSVIVIRIVCDKPSNLNLRIKLMRERDAMSSASTSEPNAIAMQGRINRLNDKTKKPAGMRFCSYVKAVSNTGKITVAKNGVMTVKDASELVLYITAATSYYQKNPASACIQTIKRAVSKTVPDLFSSHLADYQSLYDRVKINLSAQSNPYELPQDKRLERVIKNSFEDPYLSELLFQYGRYLLIASSRKGGLPANLQGIWNQSMNPPWSSDFHININLQMNYMAAEAVNLSECTLPLFSLIDSLAVHGKHTAKVMYNARGWVVHHLTDVFWRTSPVDGVVGIWPMGGGWLAHHLFDHYLFLRDQSFLRERAFPLMKGVAQFYLDFLVPIPEGMPMAGKLVTNPSHSPENAFEKEDGSQFQFTYGATMDIQICRELFTNCLQAIDDLSTPGKPFDPQFKAELEKALANLAPVQISPQTGILQEWIEDYKEPEIGHRHISHLYSLFPGNLINAQTPDLYAAARKSLERRLKGNPNAVTEEAKNRYKSYGSYLDGKSFGGWQSVWIAMMWLRLGEAEEAYKHHQYQLKYGMKPNFFGAAYQLDGTFGSSNVVAEMLLQSNTGALNLLPALPKFWQAGFISGLRARNGFEVDIRWEKNQLTEARVTSNNGGLCRLLVTKPVKVFLNGQEIAKTKNNQNEITFSTQKGGVYTINATDL</sequence>
<dbReference type="PANTHER" id="PTHR31084">
    <property type="entry name" value="ALPHA-L-FUCOSIDASE 2"/>
    <property type="match status" value="1"/>
</dbReference>
<evidence type="ECO:0000313" key="4">
    <source>
        <dbReference type="EMBL" id="QHT67384.1"/>
    </source>
</evidence>
<dbReference type="Pfam" id="PF22124">
    <property type="entry name" value="Glyco_hydro_95_cat"/>
    <property type="match status" value="1"/>
</dbReference>
<accession>A0A6C0GHT6</accession>
<evidence type="ECO:0000313" key="5">
    <source>
        <dbReference type="Proteomes" id="UP000480178"/>
    </source>
</evidence>
<feature type="domain" description="Glycosyl hydrolase family 95 N-terminal" evidence="1">
    <location>
        <begin position="38"/>
        <end position="304"/>
    </location>
</feature>
<dbReference type="PIRSF" id="PIRSF007663">
    <property type="entry name" value="UCP007663"/>
    <property type="match status" value="1"/>
</dbReference>
<evidence type="ECO:0000259" key="3">
    <source>
        <dbReference type="Pfam" id="PF22124"/>
    </source>
</evidence>
<dbReference type="RefSeq" id="WP_162443416.1">
    <property type="nucleotide sequence ID" value="NZ_CP048222.1"/>
</dbReference>
<protein>
    <submittedName>
        <fullName evidence="4">Glycoside hydrolase family 95 protein</fullName>
    </submittedName>
</protein>
<dbReference type="KEGG" id="rhoz:GXP67_12430"/>
<keyword evidence="4" id="KW-0378">Hydrolase</keyword>
<dbReference type="GO" id="GO:0004560">
    <property type="term" value="F:alpha-L-fucosidase activity"/>
    <property type="evidence" value="ECO:0007669"/>
    <property type="project" value="InterPro"/>
</dbReference>
<dbReference type="InterPro" id="IPR054363">
    <property type="entry name" value="GH95_cat"/>
</dbReference>
<dbReference type="Proteomes" id="UP000480178">
    <property type="component" value="Chromosome"/>
</dbReference>
<organism evidence="4 5">
    <name type="scientific">Rhodocytophaga rosea</name>
    <dbReference type="NCBI Taxonomy" id="2704465"/>
    <lineage>
        <taxon>Bacteria</taxon>
        <taxon>Pseudomonadati</taxon>
        <taxon>Bacteroidota</taxon>
        <taxon>Cytophagia</taxon>
        <taxon>Cytophagales</taxon>
        <taxon>Rhodocytophagaceae</taxon>
        <taxon>Rhodocytophaga</taxon>
    </lineage>
</organism>
<gene>
    <name evidence="4" type="ORF">GXP67_12430</name>
</gene>
<feature type="domain" description="Glycosyl hydrolase family 95 catalytic" evidence="3">
    <location>
        <begin position="325"/>
        <end position="755"/>
    </location>
</feature>
<dbReference type="GO" id="GO:0005975">
    <property type="term" value="P:carbohydrate metabolic process"/>
    <property type="evidence" value="ECO:0007669"/>
    <property type="project" value="InterPro"/>
</dbReference>
<dbReference type="InterPro" id="IPR049053">
    <property type="entry name" value="AFCA-like_C"/>
</dbReference>